<feature type="coiled-coil region" evidence="1">
    <location>
        <begin position="63"/>
        <end position="94"/>
    </location>
</feature>
<evidence type="ECO:0000313" key="4">
    <source>
        <dbReference type="Proteomes" id="UP000789739"/>
    </source>
</evidence>
<keyword evidence="1" id="KW-0175">Coiled coil</keyword>
<gene>
    <name evidence="3" type="ORF">PBRASI_LOCUS6023</name>
</gene>
<sequence length="102" mass="11534">MELTDLEFSIGEISGPPNQLDHSHSFNNDKEDEIVKDLEDFVALNLHNFVEKEGVGVVLCNAVMATDKKIEGLKEQIEQALKKGERNNVNVRKRENRAEKGE</sequence>
<evidence type="ECO:0000313" key="3">
    <source>
        <dbReference type="EMBL" id="CAG8569502.1"/>
    </source>
</evidence>
<protein>
    <submittedName>
        <fullName evidence="3">1970_t:CDS:1</fullName>
    </submittedName>
</protein>
<comment type="caution">
    <text evidence="3">The sequence shown here is derived from an EMBL/GenBank/DDBJ whole genome shotgun (WGS) entry which is preliminary data.</text>
</comment>
<organism evidence="3 4">
    <name type="scientific">Paraglomus brasilianum</name>
    <dbReference type="NCBI Taxonomy" id="144538"/>
    <lineage>
        <taxon>Eukaryota</taxon>
        <taxon>Fungi</taxon>
        <taxon>Fungi incertae sedis</taxon>
        <taxon>Mucoromycota</taxon>
        <taxon>Glomeromycotina</taxon>
        <taxon>Glomeromycetes</taxon>
        <taxon>Paraglomerales</taxon>
        <taxon>Paraglomeraceae</taxon>
        <taxon>Paraglomus</taxon>
    </lineage>
</organism>
<keyword evidence="4" id="KW-1185">Reference proteome</keyword>
<feature type="non-terminal residue" evidence="3">
    <location>
        <position position="102"/>
    </location>
</feature>
<dbReference type="OrthoDB" id="10505835at2759"/>
<evidence type="ECO:0000256" key="1">
    <source>
        <dbReference type="SAM" id="Coils"/>
    </source>
</evidence>
<name>A0A9N9BN61_9GLOM</name>
<accession>A0A9N9BN61</accession>
<dbReference type="AlphaFoldDB" id="A0A9N9BN61"/>
<proteinExistence type="predicted"/>
<feature type="region of interest" description="Disordered" evidence="2">
    <location>
        <begin position="1"/>
        <end position="26"/>
    </location>
</feature>
<dbReference type="Proteomes" id="UP000789739">
    <property type="component" value="Unassembled WGS sequence"/>
</dbReference>
<reference evidence="3" key="1">
    <citation type="submission" date="2021-06" db="EMBL/GenBank/DDBJ databases">
        <authorList>
            <person name="Kallberg Y."/>
            <person name="Tangrot J."/>
            <person name="Rosling A."/>
        </authorList>
    </citation>
    <scope>NUCLEOTIDE SEQUENCE</scope>
    <source>
        <strain evidence="3">BR232B</strain>
    </source>
</reference>
<evidence type="ECO:0000256" key="2">
    <source>
        <dbReference type="SAM" id="MobiDB-lite"/>
    </source>
</evidence>
<dbReference type="EMBL" id="CAJVPI010000757">
    <property type="protein sequence ID" value="CAG8569502.1"/>
    <property type="molecule type" value="Genomic_DNA"/>
</dbReference>